<accession>A0AAV9GIV9</accession>
<feature type="region of interest" description="Disordered" evidence="1">
    <location>
        <begin position="310"/>
        <end position="332"/>
    </location>
</feature>
<gene>
    <name evidence="3" type="ORF">QBC34DRAFT_408127</name>
</gene>
<dbReference type="Pfam" id="PF12937">
    <property type="entry name" value="F-box-like"/>
    <property type="match status" value="1"/>
</dbReference>
<dbReference type="SUPFAM" id="SSF81383">
    <property type="entry name" value="F-box domain"/>
    <property type="match status" value="1"/>
</dbReference>
<dbReference type="EMBL" id="MU865945">
    <property type="protein sequence ID" value="KAK4448094.1"/>
    <property type="molecule type" value="Genomic_DNA"/>
</dbReference>
<sequence length="565" mass="63760">MHWSAHGHLGFERLRGEMTTRDTMVQHITQLPAEILHNILGFVEPADLGRLLRTCRYLYRFVDGNAALCRDIYYRTLDEPASNDVNWEQELRDLVQLQRICEVEDGLKKKASLPFVYKTVTRLLRNATKSTPSHPRVIHSLTYPPSRNTSLLSTLLTPSASQNPLLTSSFLFSRARGTSPPTLPPTPLPHHQQSAHLHCLYGSPILKHGRTRSSSMYPFACSKVYDLREYTDGSMWGPFWNDGSCKVDWEKVEAVMMVIGGNIRGKGLEGFPVFENFWGRGWGGSWEGSYITWPRKGEKEENVCGEGCHFGDGDGDGNGNGDGEVEVEEEEEEEEAVTVLRGLKERDPFDVSGTWLRVVCFLDYNDFFNYNFPVADELPANVPRPALDVGEAIRLILMKIHVTAIEESGNDSPIVHFTGFSRSLDGSWDDNADSDLRGTVQYTPEGEVRWTSYSIFSGEERWKSEGVQIGGARSARGVIGNWFDKDFDPHGPCGPTAFWKISDREARADDKQFLLHDFLPIVDGFEEDFDDHDFGAWTEEPPTLDNELGFGADLLHYPYDFGDLE</sequence>
<protein>
    <recommendedName>
        <fullName evidence="2">F-box domain-containing protein</fullName>
    </recommendedName>
</protein>
<proteinExistence type="predicted"/>
<dbReference type="InterPro" id="IPR036047">
    <property type="entry name" value="F-box-like_dom_sf"/>
</dbReference>
<feature type="compositionally biased region" description="Acidic residues" evidence="1">
    <location>
        <begin position="323"/>
        <end position="332"/>
    </location>
</feature>
<dbReference type="InterPro" id="IPR001810">
    <property type="entry name" value="F-box_dom"/>
</dbReference>
<organism evidence="3 4">
    <name type="scientific">Podospora aff. communis PSN243</name>
    <dbReference type="NCBI Taxonomy" id="3040156"/>
    <lineage>
        <taxon>Eukaryota</taxon>
        <taxon>Fungi</taxon>
        <taxon>Dikarya</taxon>
        <taxon>Ascomycota</taxon>
        <taxon>Pezizomycotina</taxon>
        <taxon>Sordariomycetes</taxon>
        <taxon>Sordariomycetidae</taxon>
        <taxon>Sordariales</taxon>
        <taxon>Podosporaceae</taxon>
        <taxon>Podospora</taxon>
    </lineage>
</organism>
<dbReference type="Proteomes" id="UP001321760">
    <property type="component" value="Unassembled WGS sequence"/>
</dbReference>
<dbReference type="SMART" id="SM00256">
    <property type="entry name" value="FBOX"/>
    <property type="match status" value="1"/>
</dbReference>
<evidence type="ECO:0000256" key="1">
    <source>
        <dbReference type="SAM" id="MobiDB-lite"/>
    </source>
</evidence>
<dbReference type="CDD" id="cd09917">
    <property type="entry name" value="F-box_SF"/>
    <property type="match status" value="1"/>
</dbReference>
<evidence type="ECO:0000313" key="3">
    <source>
        <dbReference type="EMBL" id="KAK4448094.1"/>
    </source>
</evidence>
<dbReference type="Gene3D" id="1.20.1280.50">
    <property type="match status" value="1"/>
</dbReference>
<reference evidence="3" key="2">
    <citation type="submission" date="2023-05" db="EMBL/GenBank/DDBJ databases">
        <authorList>
            <consortium name="Lawrence Berkeley National Laboratory"/>
            <person name="Steindorff A."/>
            <person name="Hensen N."/>
            <person name="Bonometti L."/>
            <person name="Westerberg I."/>
            <person name="Brannstrom I.O."/>
            <person name="Guillou S."/>
            <person name="Cros-Aarteil S."/>
            <person name="Calhoun S."/>
            <person name="Haridas S."/>
            <person name="Kuo A."/>
            <person name="Mondo S."/>
            <person name="Pangilinan J."/>
            <person name="Riley R."/>
            <person name="Labutti K."/>
            <person name="Andreopoulos B."/>
            <person name="Lipzen A."/>
            <person name="Chen C."/>
            <person name="Yanf M."/>
            <person name="Daum C."/>
            <person name="Ng V."/>
            <person name="Clum A."/>
            <person name="Ohm R."/>
            <person name="Martin F."/>
            <person name="Silar P."/>
            <person name="Natvig D."/>
            <person name="Lalanne C."/>
            <person name="Gautier V."/>
            <person name="Ament-Velasquez S.L."/>
            <person name="Kruys A."/>
            <person name="Hutchinson M.I."/>
            <person name="Powell A.J."/>
            <person name="Barry K."/>
            <person name="Miller A.N."/>
            <person name="Grigoriev I.V."/>
            <person name="Debuchy R."/>
            <person name="Gladieux P."/>
            <person name="Thoren M.H."/>
            <person name="Johannesson H."/>
        </authorList>
    </citation>
    <scope>NUCLEOTIDE SEQUENCE</scope>
    <source>
        <strain evidence="3">PSN243</strain>
    </source>
</reference>
<name>A0AAV9GIV9_9PEZI</name>
<reference evidence="3" key="1">
    <citation type="journal article" date="2023" name="Mol. Phylogenet. Evol.">
        <title>Genome-scale phylogeny and comparative genomics of the fungal order Sordariales.</title>
        <authorList>
            <person name="Hensen N."/>
            <person name="Bonometti L."/>
            <person name="Westerberg I."/>
            <person name="Brannstrom I.O."/>
            <person name="Guillou S."/>
            <person name="Cros-Aarteil S."/>
            <person name="Calhoun S."/>
            <person name="Haridas S."/>
            <person name="Kuo A."/>
            <person name="Mondo S."/>
            <person name="Pangilinan J."/>
            <person name="Riley R."/>
            <person name="LaButti K."/>
            <person name="Andreopoulos B."/>
            <person name="Lipzen A."/>
            <person name="Chen C."/>
            <person name="Yan M."/>
            <person name="Daum C."/>
            <person name="Ng V."/>
            <person name="Clum A."/>
            <person name="Steindorff A."/>
            <person name="Ohm R.A."/>
            <person name="Martin F."/>
            <person name="Silar P."/>
            <person name="Natvig D.O."/>
            <person name="Lalanne C."/>
            <person name="Gautier V."/>
            <person name="Ament-Velasquez S.L."/>
            <person name="Kruys A."/>
            <person name="Hutchinson M.I."/>
            <person name="Powell A.J."/>
            <person name="Barry K."/>
            <person name="Miller A.N."/>
            <person name="Grigoriev I.V."/>
            <person name="Debuchy R."/>
            <person name="Gladieux P."/>
            <person name="Hiltunen Thoren M."/>
            <person name="Johannesson H."/>
        </authorList>
    </citation>
    <scope>NUCLEOTIDE SEQUENCE</scope>
    <source>
        <strain evidence="3">PSN243</strain>
    </source>
</reference>
<evidence type="ECO:0000259" key="2">
    <source>
        <dbReference type="PROSITE" id="PS50181"/>
    </source>
</evidence>
<comment type="caution">
    <text evidence="3">The sequence shown here is derived from an EMBL/GenBank/DDBJ whole genome shotgun (WGS) entry which is preliminary data.</text>
</comment>
<dbReference type="AlphaFoldDB" id="A0AAV9GIV9"/>
<dbReference type="PROSITE" id="PS50181">
    <property type="entry name" value="FBOX"/>
    <property type="match status" value="1"/>
</dbReference>
<keyword evidence="4" id="KW-1185">Reference proteome</keyword>
<evidence type="ECO:0000313" key="4">
    <source>
        <dbReference type="Proteomes" id="UP001321760"/>
    </source>
</evidence>
<feature type="domain" description="F-box" evidence="2">
    <location>
        <begin position="25"/>
        <end position="77"/>
    </location>
</feature>